<sequence length="87" mass="9489">MSVTPAEQRFGASDFGRTTDTSPCASACEQSTVTQDSVYCTPRELSVSPAAGFFNTAPKNECKVSPFLQRLKVLDLLKKLKQDSLEL</sequence>
<evidence type="ECO:0000313" key="2">
    <source>
        <dbReference type="EMBL" id="KAK9801850.1"/>
    </source>
</evidence>
<evidence type="ECO:0000313" key="3">
    <source>
        <dbReference type="Proteomes" id="UP001465755"/>
    </source>
</evidence>
<dbReference type="AlphaFoldDB" id="A0AAW1NWE9"/>
<proteinExistence type="predicted"/>
<reference evidence="2 3" key="1">
    <citation type="journal article" date="2024" name="Nat. Commun.">
        <title>Phylogenomics reveals the evolutionary origins of lichenization in chlorophyte algae.</title>
        <authorList>
            <person name="Puginier C."/>
            <person name="Libourel C."/>
            <person name="Otte J."/>
            <person name="Skaloud P."/>
            <person name="Haon M."/>
            <person name="Grisel S."/>
            <person name="Petersen M."/>
            <person name="Berrin J.G."/>
            <person name="Delaux P.M."/>
            <person name="Dal Grande F."/>
            <person name="Keller J."/>
        </authorList>
    </citation>
    <scope>NUCLEOTIDE SEQUENCE [LARGE SCALE GENOMIC DNA]</scope>
    <source>
        <strain evidence="2 3">SAG 2036</strain>
    </source>
</reference>
<dbReference type="EMBL" id="JALJOQ010000075">
    <property type="protein sequence ID" value="KAK9801850.1"/>
    <property type="molecule type" value="Genomic_DNA"/>
</dbReference>
<organism evidence="2 3">
    <name type="scientific">Symbiochloris irregularis</name>
    <dbReference type="NCBI Taxonomy" id="706552"/>
    <lineage>
        <taxon>Eukaryota</taxon>
        <taxon>Viridiplantae</taxon>
        <taxon>Chlorophyta</taxon>
        <taxon>core chlorophytes</taxon>
        <taxon>Trebouxiophyceae</taxon>
        <taxon>Trebouxiales</taxon>
        <taxon>Trebouxiaceae</taxon>
        <taxon>Symbiochloris</taxon>
    </lineage>
</organism>
<accession>A0AAW1NWE9</accession>
<feature type="region of interest" description="Disordered" evidence="1">
    <location>
        <begin position="1"/>
        <end position="26"/>
    </location>
</feature>
<feature type="compositionally biased region" description="Polar residues" evidence="1">
    <location>
        <begin position="16"/>
        <end position="26"/>
    </location>
</feature>
<comment type="caution">
    <text evidence="2">The sequence shown here is derived from an EMBL/GenBank/DDBJ whole genome shotgun (WGS) entry which is preliminary data.</text>
</comment>
<dbReference type="Proteomes" id="UP001465755">
    <property type="component" value="Unassembled WGS sequence"/>
</dbReference>
<evidence type="ECO:0000256" key="1">
    <source>
        <dbReference type="SAM" id="MobiDB-lite"/>
    </source>
</evidence>
<name>A0AAW1NWE9_9CHLO</name>
<gene>
    <name evidence="2" type="ORF">WJX73_001106</name>
</gene>
<keyword evidence="3" id="KW-1185">Reference proteome</keyword>
<protein>
    <submittedName>
        <fullName evidence="2">Uncharacterized protein</fullName>
    </submittedName>
</protein>